<dbReference type="GO" id="GO:0005829">
    <property type="term" value="C:cytosol"/>
    <property type="evidence" value="ECO:0007669"/>
    <property type="project" value="TreeGrafter"/>
</dbReference>
<dbReference type="RefSeq" id="WP_129268130.1">
    <property type="nucleotide sequence ID" value="NZ_MZXW01000008.1"/>
</dbReference>
<dbReference type="EMBL" id="MZXW01000008">
    <property type="protein sequence ID" value="RXT51573.1"/>
    <property type="molecule type" value="Genomic_DNA"/>
</dbReference>
<dbReference type="PANTHER" id="PTHR46797:SF10">
    <property type="entry name" value="BLR1115 PROTEIN"/>
    <property type="match status" value="1"/>
</dbReference>
<gene>
    <name evidence="4" type="ORF">B5V03_04730</name>
</gene>
<dbReference type="AlphaFoldDB" id="A0A4Q1VJQ6"/>
<dbReference type="Gene3D" id="2.60.120.10">
    <property type="entry name" value="Jelly Rolls"/>
    <property type="match status" value="1"/>
</dbReference>
<dbReference type="InterPro" id="IPR050807">
    <property type="entry name" value="TransReg_Diox_bact_type"/>
</dbReference>
<dbReference type="Proteomes" id="UP000290819">
    <property type="component" value="Unassembled WGS sequence"/>
</dbReference>
<dbReference type="InterPro" id="IPR011051">
    <property type="entry name" value="RmlC_Cupin_sf"/>
</dbReference>
<dbReference type="PANTHER" id="PTHR46797">
    <property type="entry name" value="HTH-TYPE TRANSCRIPTIONAL REGULATOR"/>
    <property type="match status" value="1"/>
</dbReference>
<dbReference type="SUPFAM" id="SSF47413">
    <property type="entry name" value="lambda repressor-like DNA-binding domains"/>
    <property type="match status" value="1"/>
</dbReference>
<dbReference type="PROSITE" id="PS50943">
    <property type="entry name" value="HTH_CROC1"/>
    <property type="match status" value="1"/>
</dbReference>
<dbReference type="CDD" id="cd02209">
    <property type="entry name" value="cupin_XRE_C"/>
    <property type="match status" value="1"/>
</dbReference>
<dbReference type="InterPro" id="IPR010982">
    <property type="entry name" value="Lambda_DNA-bd_dom_sf"/>
</dbReference>
<dbReference type="SMART" id="SM00530">
    <property type="entry name" value="HTH_XRE"/>
    <property type="match status" value="1"/>
</dbReference>
<evidence type="ECO:0000313" key="5">
    <source>
        <dbReference type="Proteomes" id="UP000290819"/>
    </source>
</evidence>
<dbReference type="InterPro" id="IPR013096">
    <property type="entry name" value="Cupin_2"/>
</dbReference>
<accession>A0A4Q1VJQ6</accession>
<protein>
    <recommendedName>
        <fullName evidence="3">HTH cro/C1-type domain-containing protein</fullName>
    </recommendedName>
</protein>
<keyword evidence="5" id="KW-1185">Reference proteome</keyword>
<dbReference type="GO" id="GO:0003700">
    <property type="term" value="F:DNA-binding transcription factor activity"/>
    <property type="evidence" value="ECO:0007669"/>
    <property type="project" value="TreeGrafter"/>
</dbReference>
<sequence>MHDRLPARRQKTSEAPGDEAAISRKTPTKSRRQPRTGRAGDDAIIVELGSRVKQLRTQAALTLEEFAAQSGVSRAMLSKVERGEKSPTLAIIVRIAKGLNVSMSTLMGAEPDPAQVAVIRRANRLAFKDPETGFERHNLSPSHLDNDLEFLLHRIPPGESSGELPPYKVATEKYLVVHEGQLTVQTGDANYVLDTGDSFYFDVREPYRFINAGRTPCAYYLVIRRRRA</sequence>
<dbReference type="InterPro" id="IPR014710">
    <property type="entry name" value="RmlC-like_jellyroll"/>
</dbReference>
<comment type="caution">
    <text evidence="4">The sequence shown here is derived from an EMBL/GenBank/DDBJ whole genome shotgun (WGS) entry which is preliminary data.</text>
</comment>
<organism evidence="4 5">
    <name type="scientific">Bradyrhizobium betae</name>
    <dbReference type="NCBI Taxonomy" id="244734"/>
    <lineage>
        <taxon>Bacteria</taxon>
        <taxon>Pseudomonadati</taxon>
        <taxon>Pseudomonadota</taxon>
        <taxon>Alphaproteobacteria</taxon>
        <taxon>Hyphomicrobiales</taxon>
        <taxon>Nitrobacteraceae</taxon>
        <taxon>Bradyrhizobium</taxon>
    </lineage>
</organism>
<evidence type="ECO:0000259" key="3">
    <source>
        <dbReference type="PROSITE" id="PS50943"/>
    </source>
</evidence>
<evidence type="ECO:0000313" key="4">
    <source>
        <dbReference type="EMBL" id="RXT51573.1"/>
    </source>
</evidence>
<proteinExistence type="predicted"/>
<reference evidence="4 5" key="1">
    <citation type="submission" date="2017-03" db="EMBL/GenBank/DDBJ databases">
        <authorList>
            <person name="Safronova V.I."/>
            <person name="Sazanova A.L."/>
            <person name="Chirak E.R."/>
        </authorList>
    </citation>
    <scope>NUCLEOTIDE SEQUENCE [LARGE SCALE GENOMIC DNA]</scope>
    <source>
        <strain evidence="4 5">Opo-243</strain>
    </source>
</reference>
<feature type="domain" description="HTH cro/C1-type" evidence="3">
    <location>
        <begin position="52"/>
        <end position="106"/>
    </location>
</feature>
<evidence type="ECO:0000256" key="2">
    <source>
        <dbReference type="SAM" id="MobiDB-lite"/>
    </source>
</evidence>
<dbReference type="SUPFAM" id="SSF51182">
    <property type="entry name" value="RmlC-like cupins"/>
    <property type="match status" value="1"/>
</dbReference>
<feature type="region of interest" description="Disordered" evidence="2">
    <location>
        <begin position="1"/>
        <end position="41"/>
    </location>
</feature>
<dbReference type="Gene3D" id="1.10.260.40">
    <property type="entry name" value="lambda repressor-like DNA-binding domains"/>
    <property type="match status" value="1"/>
</dbReference>
<dbReference type="OrthoDB" id="189170at2"/>
<dbReference type="GO" id="GO:0003677">
    <property type="term" value="F:DNA binding"/>
    <property type="evidence" value="ECO:0007669"/>
    <property type="project" value="UniProtKB-KW"/>
</dbReference>
<feature type="compositionally biased region" description="Basic residues" evidence="2">
    <location>
        <begin position="26"/>
        <end position="35"/>
    </location>
</feature>
<evidence type="ECO:0000256" key="1">
    <source>
        <dbReference type="ARBA" id="ARBA00023125"/>
    </source>
</evidence>
<dbReference type="InterPro" id="IPR001387">
    <property type="entry name" value="Cro/C1-type_HTH"/>
</dbReference>
<dbReference type="Pfam" id="PF07883">
    <property type="entry name" value="Cupin_2"/>
    <property type="match status" value="1"/>
</dbReference>
<name>A0A4Q1VJQ6_9BRAD</name>
<dbReference type="CDD" id="cd00093">
    <property type="entry name" value="HTH_XRE"/>
    <property type="match status" value="1"/>
</dbReference>
<dbReference type="Pfam" id="PF01381">
    <property type="entry name" value="HTH_3"/>
    <property type="match status" value="1"/>
</dbReference>
<keyword evidence="1" id="KW-0238">DNA-binding</keyword>